<dbReference type="InterPro" id="IPR036380">
    <property type="entry name" value="Isochorismatase-like_sf"/>
</dbReference>
<evidence type="ECO:0000313" key="3">
    <source>
        <dbReference type="EMBL" id="GHC60848.1"/>
    </source>
</evidence>
<reference evidence="3" key="2">
    <citation type="submission" date="2020-09" db="EMBL/GenBank/DDBJ databases">
        <authorList>
            <person name="Sun Q."/>
            <person name="Ohkuma M."/>
        </authorList>
    </citation>
    <scope>NUCLEOTIDE SEQUENCE</scope>
    <source>
        <strain evidence="3">JCM 4633</strain>
    </source>
</reference>
<evidence type="ECO:0000259" key="2">
    <source>
        <dbReference type="Pfam" id="PF00857"/>
    </source>
</evidence>
<comment type="caution">
    <text evidence="3">The sequence shown here is derived from an EMBL/GenBank/DDBJ whole genome shotgun (WGS) entry which is preliminary data.</text>
</comment>
<dbReference type="InterPro" id="IPR000868">
    <property type="entry name" value="Isochorismatase-like_dom"/>
</dbReference>
<dbReference type="PANTHER" id="PTHR43540">
    <property type="entry name" value="PEROXYUREIDOACRYLATE/UREIDOACRYLATE AMIDOHYDROLASE-RELATED"/>
    <property type="match status" value="1"/>
</dbReference>
<organism evidence="3 4">
    <name type="scientific">Streptomyces cinnamoneus</name>
    <name type="common">Streptoverticillium cinnamoneum</name>
    <dbReference type="NCBI Taxonomy" id="53446"/>
    <lineage>
        <taxon>Bacteria</taxon>
        <taxon>Bacillati</taxon>
        <taxon>Actinomycetota</taxon>
        <taxon>Actinomycetes</taxon>
        <taxon>Kitasatosporales</taxon>
        <taxon>Streptomycetaceae</taxon>
        <taxon>Streptomyces</taxon>
        <taxon>Streptomyces cinnamoneus group</taxon>
    </lineage>
</organism>
<name>A0A918TS14_STRCJ</name>
<dbReference type="Gene3D" id="3.40.50.850">
    <property type="entry name" value="Isochorismatase-like"/>
    <property type="match status" value="1"/>
</dbReference>
<dbReference type="AlphaFoldDB" id="A0A918TS14"/>
<protein>
    <submittedName>
        <fullName evidence="3">Isochorismatase</fullName>
    </submittedName>
</protein>
<dbReference type="Proteomes" id="UP000646244">
    <property type="component" value="Unassembled WGS sequence"/>
</dbReference>
<evidence type="ECO:0000256" key="1">
    <source>
        <dbReference type="ARBA" id="ARBA00022801"/>
    </source>
</evidence>
<sequence>MVLCARPEFCFSQLEKSVESPVGQVMPVDHSRRPALLVMDLINEIVHPDGKYAQEGYLEQVERRQVLERAAEAIALARAGGVPVVYVVVGFSPGYPEWPATSPVFREAREDGRIVLGTWATEVHASLAPAPGEPVVAKHRLSPFHGTELDRVLRARNVNTLLLTGVTTDLVVLSTAREGHDRDYGVEVLEDATATADDALHAAALTVLARTATITTVRDALGAGREREDAA</sequence>
<dbReference type="InterPro" id="IPR050272">
    <property type="entry name" value="Isochorismatase-like_hydrls"/>
</dbReference>
<dbReference type="EMBL" id="BMVB01000015">
    <property type="protein sequence ID" value="GHC60848.1"/>
    <property type="molecule type" value="Genomic_DNA"/>
</dbReference>
<dbReference type="Pfam" id="PF00857">
    <property type="entry name" value="Isochorismatase"/>
    <property type="match status" value="1"/>
</dbReference>
<keyword evidence="1" id="KW-0378">Hydrolase</keyword>
<gene>
    <name evidence="3" type="ORF">GCM10010507_42350</name>
</gene>
<accession>A0A918TS14</accession>
<evidence type="ECO:0000313" key="4">
    <source>
        <dbReference type="Proteomes" id="UP000646244"/>
    </source>
</evidence>
<dbReference type="GO" id="GO:0016787">
    <property type="term" value="F:hydrolase activity"/>
    <property type="evidence" value="ECO:0007669"/>
    <property type="project" value="UniProtKB-KW"/>
</dbReference>
<proteinExistence type="predicted"/>
<feature type="domain" description="Isochorismatase-like" evidence="2">
    <location>
        <begin position="35"/>
        <end position="218"/>
    </location>
</feature>
<dbReference type="CDD" id="cd00431">
    <property type="entry name" value="cysteine_hydrolases"/>
    <property type="match status" value="1"/>
</dbReference>
<reference evidence="3" key="1">
    <citation type="journal article" date="2014" name="Int. J. Syst. Evol. Microbiol.">
        <title>Complete genome sequence of Corynebacterium casei LMG S-19264T (=DSM 44701T), isolated from a smear-ripened cheese.</title>
        <authorList>
            <consortium name="US DOE Joint Genome Institute (JGI-PGF)"/>
            <person name="Walter F."/>
            <person name="Albersmeier A."/>
            <person name="Kalinowski J."/>
            <person name="Ruckert C."/>
        </authorList>
    </citation>
    <scope>NUCLEOTIDE SEQUENCE</scope>
    <source>
        <strain evidence="3">JCM 4633</strain>
    </source>
</reference>
<dbReference type="SUPFAM" id="SSF52499">
    <property type="entry name" value="Isochorismatase-like hydrolases"/>
    <property type="match status" value="1"/>
</dbReference>